<dbReference type="NCBIfam" id="TIGR01168">
    <property type="entry name" value="YSIRK_signal"/>
    <property type="match status" value="1"/>
</dbReference>
<evidence type="ECO:0000313" key="3">
    <source>
        <dbReference type="EMBL" id="MBM7636590.1"/>
    </source>
</evidence>
<name>A0ABS2PMD0_9STRE</name>
<keyword evidence="4" id="KW-1185">Reference proteome</keyword>
<organism evidence="3 4">
    <name type="scientific">Streptococcus saliviloxodontae</name>
    <dbReference type="NCBI Taxonomy" id="1349416"/>
    <lineage>
        <taxon>Bacteria</taxon>
        <taxon>Bacillati</taxon>
        <taxon>Bacillota</taxon>
        <taxon>Bacilli</taxon>
        <taxon>Lactobacillales</taxon>
        <taxon>Streptococcaceae</taxon>
        <taxon>Streptococcus</taxon>
    </lineage>
</organism>
<comment type="caution">
    <text evidence="3">The sequence shown here is derived from an EMBL/GenBank/DDBJ whole genome shotgun (WGS) entry which is preliminary data.</text>
</comment>
<gene>
    <name evidence="3" type="ORF">JOC31_001414</name>
</gene>
<evidence type="ECO:0000256" key="2">
    <source>
        <dbReference type="SAM" id="SignalP"/>
    </source>
</evidence>
<feature type="chain" id="PRO_5045991863" evidence="2">
    <location>
        <begin position="35"/>
        <end position="262"/>
    </location>
</feature>
<feature type="signal peptide" evidence="2">
    <location>
        <begin position="1"/>
        <end position="34"/>
    </location>
</feature>
<keyword evidence="3" id="KW-0675">Receptor</keyword>
<dbReference type="EMBL" id="JAFBEI010000028">
    <property type="protein sequence ID" value="MBM7636590.1"/>
    <property type="molecule type" value="Genomic_DNA"/>
</dbReference>
<proteinExistence type="predicted"/>
<dbReference type="InterPro" id="IPR005877">
    <property type="entry name" value="YSIRK_signal_dom"/>
</dbReference>
<dbReference type="Proteomes" id="UP000809081">
    <property type="component" value="Unassembled WGS sequence"/>
</dbReference>
<dbReference type="RefSeq" id="WP_205017460.1">
    <property type="nucleotide sequence ID" value="NZ_JAFBEI010000028.1"/>
</dbReference>
<protein>
    <submittedName>
        <fullName evidence="3">Signal recognition particle receptor subunit beta</fullName>
    </submittedName>
</protein>
<accession>A0ABS2PMD0</accession>
<keyword evidence="1 2" id="KW-0732">Signal</keyword>
<evidence type="ECO:0000313" key="4">
    <source>
        <dbReference type="Proteomes" id="UP000809081"/>
    </source>
</evidence>
<sequence length="262" mass="27080">METKKMKYYLRKSSYGLASIAAAAFLVSAGSVVSADEATGTGDVVTTTADAQATTEANDVVTAATSESTEVATAATDSEAVAETVDRDSFINGLQLAINAAKADLNDGLSAEDIQSALDSYNSLYESFVAQANAATSQSAVDALEQPAREAVAGVRDRIASRKAEVAQATAETVDRDSFINGLQLAINAAKADLNDGLSTEDIQSALDSYNALYESFVAQANDATSQSAVDALEQPAREAVAGVRDRVASRKAEVASDTTNA</sequence>
<evidence type="ECO:0000256" key="1">
    <source>
        <dbReference type="ARBA" id="ARBA00022729"/>
    </source>
</evidence>
<reference evidence="3 4" key="1">
    <citation type="submission" date="2021-01" db="EMBL/GenBank/DDBJ databases">
        <title>Genomic Encyclopedia of Type Strains, Phase IV (KMG-IV): sequencing the most valuable type-strain genomes for metagenomic binning, comparative biology and taxonomic classification.</title>
        <authorList>
            <person name="Goeker M."/>
        </authorList>
    </citation>
    <scope>NUCLEOTIDE SEQUENCE [LARGE SCALE GENOMIC DNA]</scope>
    <source>
        <strain evidence="3 4">DSM 27513</strain>
    </source>
</reference>